<dbReference type="AlphaFoldDB" id="A0A9P6NPP2"/>
<evidence type="ECO:0000313" key="2">
    <source>
        <dbReference type="EMBL" id="KAG0147335.1"/>
    </source>
</evidence>
<comment type="similarity">
    <text evidence="1">Belongs to the nucleosome assembly protein (NAP) family.</text>
</comment>
<name>A0A9P6NPP2_9BASI</name>
<organism evidence="2 3">
    <name type="scientific">Cronartium quercuum f. sp. fusiforme G11</name>
    <dbReference type="NCBI Taxonomy" id="708437"/>
    <lineage>
        <taxon>Eukaryota</taxon>
        <taxon>Fungi</taxon>
        <taxon>Dikarya</taxon>
        <taxon>Basidiomycota</taxon>
        <taxon>Pucciniomycotina</taxon>
        <taxon>Pucciniomycetes</taxon>
        <taxon>Pucciniales</taxon>
        <taxon>Coleosporiaceae</taxon>
        <taxon>Cronartium</taxon>
    </lineage>
</organism>
<dbReference type="Pfam" id="PF00956">
    <property type="entry name" value="NAP"/>
    <property type="match status" value="1"/>
</dbReference>
<dbReference type="InterPro" id="IPR037231">
    <property type="entry name" value="NAP-like_sf"/>
</dbReference>
<dbReference type="GO" id="GO:0006334">
    <property type="term" value="P:nucleosome assembly"/>
    <property type="evidence" value="ECO:0007669"/>
    <property type="project" value="InterPro"/>
</dbReference>
<dbReference type="Proteomes" id="UP000886653">
    <property type="component" value="Unassembled WGS sequence"/>
</dbReference>
<dbReference type="EMBL" id="MU167249">
    <property type="protein sequence ID" value="KAG0147335.1"/>
    <property type="molecule type" value="Genomic_DNA"/>
</dbReference>
<evidence type="ECO:0000313" key="3">
    <source>
        <dbReference type="Proteomes" id="UP000886653"/>
    </source>
</evidence>
<gene>
    <name evidence="2" type="ORF">CROQUDRAFT_656262</name>
</gene>
<sequence>MTQLTHLLSQSAQTYPPLLPLEGTMGIDPGYFAWPFEESLHAGVENTNQTQVIKKAIPTKSFFIFFSPPTPPGEDDDFPDNEQDKIEQLCKLERRLMG</sequence>
<protein>
    <submittedName>
        <fullName evidence="2">Uncharacterized protein</fullName>
    </submittedName>
</protein>
<dbReference type="InterPro" id="IPR002164">
    <property type="entry name" value="NAP_family"/>
</dbReference>
<accession>A0A9P6NPP2</accession>
<feature type="non-terminal residue" evidence="2">
    <location>
        <position position="98"/>
    </location>
</feature>
<dbReference type="GO" id="GO:0005634">
    <property type="term" value="C:nucleus"/>
    <property type="evidence" value="ECO:0007669"/>
    <property type="project" value="InterPro"/>
</dbReference>
<proteinExistence type="inferred from homology"/>
<keyword evidence="3" id="KW-1185">Reference proteome</keyword>
<evidence type="ECO:0000256" key="1">
    <source>
        <dbReference type="ARBA" id="ARBA00009947"/>
    </source>
</evidence>
<comment type="caution">
    <text evidence="2">The sequence shown here is derived from an EMBL/GenBank/DDBJ whole genome shotgun (WGS) entry which is preliminary data.</text>
</comment>
<reference evidence="2" key="1">
    <citation type="submission" date="2013-11" db="EMBL/GenBank/DDBJ databases">
        <title>Genome sequence of the fusiform rust pathogen reveals effectors for host alternation and coevolution with pine.</title>
        <authorList>
            <consortium name="DOE Joint Genome Institute"/>
            <person name="Smith K."/>
            <person name="Pendleton A."/>
            <person name="Kubisiak T."/>
            <person name="Anderson C."/>
            <person name="Salamov A."/>
            <person name="Aerts A."/>
            <person name="Riley R."/>
            <person name="Clum A."/>
            <person name="Lindquist E."/>
            <person name="Ence D."/>
            <person name="Campbell M."/>
            <person name="Kronenberg Z."/>
            <person name="Feau N."/>
            <person name="Dhillon B."/>
            <person name="Hamelin R."/>
            <person name="Burleigh J."/>
            <person name="Smith J."/>
            <person name="Yandell M."/>
            <person name="Nelson C."/>
            <person name="Grigoriev I."/>
            <person name="Davis J."/>
        </authorList>
    </citation>
    <scope>NUCLEOTIDE SEQUENCE</scope>
    <source>
        <strain evidence="2">G11</strain>
    </source>
</reference>
<dbReference type="SUPFAM" id="SSF143113">
    <property type="entry name" value="NAP-like"/>
    <property type="match status" value="1"/>
</dbReference>